<keyword evidence="3" id="KW-0812">Transmembrane</keyword>
<dbReference type="OMA" id="GCIIANV"/>
<name>W1Q944_OGAPD</name>
<accession>W1Q944</accession>
<keyword evidence="6" id="KW-1185">Reference proteome</keyword>
<dbReference type="InterPro" id="IPR051176">
    <property type="entry name" value="Cent_Immune-Sig_Mod"/>
</dbReference>
<proteinExistence type="predicted"/>
<feature type="compositionally biased region" description="Polar residues" evidence="2">
    <location>
        <begin position="1"/>
        <end position="18"/>
    </location>
</feature>
<comment type="caution">
    <text evidence="5">The sequence shown here is derived from an EMBL/GenBank/DDBJ whole genome shotgun (WGS) entry which is preliminary data.</text>
</comment>
<dbReference type="PANTHER" id="PTHR15715:SF37">
    <property type="entry name" value="LD47843P"/>
    <property type="match status" value="1"/>
</dbReference>
<dbReference type="Gene3D" id="2.60.200.20">
    <property type="match status" value="1"/>
</dbReference>
<dbReference type="PROSITE" id="PS50006">
    <property type="entry name" value="FHA_DOMAIN"/>
    <property type="match status" value="1"/>
</dbReference>
<feature type="domain" description="FHA" evidence="4">
    <location>
        <begin position="95"/>
        <end position="151"/>
    </location>
</feature>
<dbReference type="AlphaFoldDB" id="W1Q944"/>
<dbReference type="STRING" id="871575.W1Q944"/>
<feature type="transmembrane region" description="Helical" evidence="3">
    <location>
        <begin position="458"/>
        <end position="476"/>
    </location>
</feature>
<dbReference type="RefSeq" id="XP_013933440.1">
    <property type="nucleotide sequence ID" value="XM_014077965.1"/>
</dbReference>
<dbReference type="EMBL" id="AEOI02000009">
    <property type="protein sequence ID" value="ESW97355.1"/>
    <property type="molecule type" value="Genomic_DNA"/>
</dbReference>
<dbReference type="SUPFAM" id="SSF49879">
    <property type="entry name" value="SMAD/FHA domain"/>
    <property type="match status" value="1"/>
</dbReference>
<dbReference type="HOGENOM" id="CLU_559080_0_0_1"/>
<dbReference type="SMART" id="SM00240">
    <property type="entry name" value="FHA"/>
    <property type="match status" value="1"/>
</dbReference>
<keyword evidence="3" id="KW-1133">Transmembrane helix</keyword>
<feature type="compositionally biased region" description="Basic and acidic residues" evidence="2">
    <location>
        <begin position="425"/>
        <end position="439"/>
    </location>
</feature>
<dbReference type="InterPro" id="IPR000253">
    <property type="entry name" value="FHA_dom"/>
</dbReference>
<keyword evidence="1" id="KW-0175">Coiled coil</keyword>
<dbReference type="Pfam" id="PF00498">
    <property type="entry name" value="FHA"/>
    <property type="match status" value="1"/>
</dbReference>
<dbReference type="KEGG" id="opa:HPODL_01454"/>
<feature type="region of interest" description="Disordered" evidence="2">
    <location>
        <begin position="1"/>
        <end position="61"/>
    </location>
</feature>
<sequence>MSTKVSNATTDIQRTDQPVYQRKRSASKTQSNYNSVNNSALYSGSSLSGQPEPHESDPQPPRLQKFAHVVKFVSPDQSPSEFVKILNVPLAPESLKIGRQNVPKITNKITDGYFDSRVLSRNHAELFIKDNKLYIRDLKSSNGTFINDEKLEPHKEYELKLGDKLDLGTTLESQVAHKKITCKVVELTYMSLEDYENVISQTLSKGDQESKKLELFNSSLDALIFSDVIEEQEDLVLESLMDEVAQVEKKETPKKKEEDKIVTNLNIKQSAKLDDVVRKLIISINNEYIQQQRLREISKFMKNYTQYTPKAFALGQSDSDERVKDLEEELISLREQLAVARASETDAAVAVKEKEEAHSKVLKELENAKCRLGSVLDELEKEKTMKMQAQKEIYSLGLKVEELTRQLESSKEVSPLPTEPLPRAETPKLEDEMHNQKPDDIQTNVEKPLTVQRQSHTIPIFVASTMMIALTIALLFKYDPTIVSWTSN</sequence>
<evidence type="ECO:0000313" key="5">
    <source>
        <dbReference type="EMBL" id="ESW97355.1"/>
    </source>
</evidence>
<evidence type="ECO:0000256" key="2">
    <source>
        <dbReference type="SAM" id="MobiDB-lite"/>
    </source>
</evidence>
<dbReference type="OrthoDB" id="687730at2759"/>
<reference evidence="5 6" key="1">
    <citation type="journal article" date="2013" name="BMC Genomics">
        <title>Genome sequence and analysis of methylotrophic yeast Hansenula polymorpha DL1.</title>
        <authorList>
            <person name="Ravin N.V."/>
            <person name="Eldarov M.A."/>
            <person name="Kadnikov V.V."/>
            <person name="Beletsky A.V."/>
            <person name="Schneider J."/>
            <person name="Mardanova E.S."/>
            <person name="Smekalova E.M."/>
            <person name="Zvereva M.I."/>
            <person name="Dontsova O.A."/>
            <person name="Mardanov A.V."/>
            <person name="Skryabin K.G."/>
        </authorList>
    </citation>
    <scope>NUCLEOTIDE SEQUENCE [LARGE SCALE GENOMIC DNA]</scope>
    <source>
        <strain evidence="6">ATCC 26012 / BCRC 20466 / JCM 22074 / NRRL Y-7560 / DL-1</strain>
    </source>
</reference>
<dbReference type="InterPro" id="IPR008984">
    <property type="entry name" value="SMAD_FHA_dom_sf"/>
</dbReference>
<dbReference type="eggNOG" id="KOG3872">
    <property type="taxonomic scope" value="Eukaryota"/>
</dbReference>
<dbReference type="GeneID" id="25770916"/>
<evidence type="ECO:0000256" key="1">
    <source>
        <dbReference type="SAM" id="Coils"/>
    </source>
</evidence>
<dbReference type="Proteomes" id="UP000008673">
    <property type="component" value="Unassembled WGS sequence"/>
</dbReference>
<feature type="compositionally biased region" description="Polar residues" evidence="2">
    <location>
        <begin position="27"/>
        <end position="49"/>
    </location>
</feature>
<evidence type="ECO:0000256" key="3">
    <source>
        <dbReference type="SAM" id="Phobius"/>
    </source>
</evidence>
<feature type="coiled-coil region" evidence="1">
    <location>
        <begin position="316"/>
        <end position="371"/>
    </location>
</feature>
<organism evidence="5 6">
    <name type="scientific">Ogataea parapolymorpha (strain ATCC 26012 / BCRC 20466 / JCM 22074 / NRRL Y-7560 / DL-1)</name>
    <name type="common">Yeast</name>
    <name type="synonym">Hansenula polymorpha</name>
    <dbReference type="NCBI Taxonomy" id="871575"/>
    <lineage>
        <taxon>Eukaryota</taxon>
        <taxon>Fungi</taxon>
        <taxon>Dikarya</taxon>
        <taxon>Ascomycota</taxon>
        <taxon>Saccharomycotina</taxon>
        <taxon>Pichiomycetes</taxon>
        <taxon>Pichiales</taxon>
        <taxon>Pichiaceae</taxon>
        <taxon>Ogataea</taxon>
    </lineage>
</organism>
<keyword evidence="3" id="KW-0472">Membrane</keyword>
<evidence type="ECO:0000259" key="4">
    <source>
        <dbReference type="PROSITE" id="PS50006"/>
    </source>
</evidence>
<gene>
    <name evidence="5" type="ORF">HPODL_01454</name>
</gene>
<dbReference type="PANTHER" id="PTHR15715">
    <property type="entry name" value="CENTROSOMAL PROTEIN OF 170 KDA"/>
    <property type="match status" value="1"/>
</dbReference>
<feature type="region of interest" description="Disordered" evidence="2">
    <location>
        <begin position="408"/>
        <end position="439"/>
    </location>
</feature>
<evidence type="ECO:0000313" key="6">
    <source>
        <dbReference type="Proteomes" id="UP000008673"/>
    </source>
</evidence>
<protein>
    <submittedName>
        <fullName evidence="5">Vacuolar protein sorting-associated protein 64</fullName>
    </submittedName>
</protein>